<dbReference type="EMBL" id="AZIL01001699">
    <property type="protein sequence ID" value="EWM23270.1"/>
    <property type="molecule type" value="Genomic_DNA"/>
</dbReference>
<organism evidence="1 2">
    <name type="scientific">Nannochloropsis gaditana</name>
    <dbReference type="NCBI Taxonomy" id="72520"/>
    <lineage>
        <taxon>Eukaryota</taxon>
        <taxon>Sar</taxon>
        <taxon>Stramenopiles</taxon>
        <taxon>Ochrophyta</taxon>
        <taxon>Eustigmatophyceae</taxon>
        <taxon>Eustigmatales</taxon>
        <taxon>Monodopsidaceae</taxon>
        <taxon>Nannochloropsis</taxon>
    </lineage>
</organism>
<proteinExistence type="predicted"/>
<keyword evidence="2" id="KW-1185">Reference proteome</keyword>
<comment type="caution">
    <text evidence="1">The sequence shown here is derived from an EMBL/GenBank/DDBJ whole genome shotgun (WGS) entry which is preliminary data.</text>
</comment>
<name>W7T8B3_9STRA</name>
<accession>W7T8B3</accession>
<dbReference type="AlphaFoldDB" id="W7T8B3"/>
<evidence type="ECO:0000313" key="1">
    <source>
        <dbReference type="EMBL" id="EWM23270.1"/>
    </source>
</evidence>
<gene>
    <name evidence="1" type="ORF">Naga_102672g1</name>
</gene>
<reference evidence="1 2" key="1">
    <citation type="journal article" date="2014" name="Mol. Plant">
        <title>Chromosome Scale Genome Assembly and Transcriptome Profiling of Nannochloropsis gaditana in Nitrogen Depletion.</title>
        <authorList>
            <person name="Corteggiani Carpinelli E."/>
            <person name="Telatin A."/>
            <person name="Vitulo N."/>
            <person name="Forcato C."/>
            <person name="D'Angelo M."/>
            <person name="Schiavon R."/>
            <person name="Vezzi A."/>
            <person name="Giacometti G.M."/>
            <person name="Morosinotto T."/>
            <person name="Valle G."/>
        </authorList>
    </citation>
    <scope>NUCLEOTIDE SEQUENCE [LARGE SCALE GENOMIC DNA]</scope>
    <source>
        <strain evidence="1 2">B-31</strain>
    </source>
</reference>
<sequence length="118" mass="12921">MTLTGLFSLPPSFPPSLPPFLSPQHIAHLPPQVSHARGLRGRGRHRVMGEHQGGSEHQHLQIALARHSLLPLFPPPYGPGRAAPPLLPPNSPRLGAQHLPLDVCLRSFLHLFDQRAGF</sequence>
<dbReference type="Proteomes" id="UP000019335">
    <property type="component" value="Chromosome 17"/>
</dbReference>
<protein>
    <submittedName>
        <fullName evidence="1">Uncharacterized protein</fullName>
    </submittedName>
</protein>
<evidence type="ECO:0000313" key="2">
    <source>
        <dbReference type="Proteomes" id="UP000019335"/>
    </source>
</evidence>